<dbReference type="STRING" id="344882.ABB29_14425"/>
<dbReference type="NCBIfam" id="TIGR04409">
    <property type="entry name" value="LptC_YrbK"/>
    <property type="match status" value="1"/>
</dbReference>
<dbReference type="AlphaFoldDB" id="A0A0R0CG03"/>
<sequence>MNWRALIGVVLLAAAIFSAWSAWDQRKKEAPTLAETDRSDYVMYDFEMVALDKQGKESVSLRAPEMHREPADETYRITTPLFLVPNAEGQHWHVTSQTGWVSAKGDELRLLKDVKGVSPSAMERPSSFETQRLNIFPQKNLAVTDQVVRMSQPGATLTGRGFETNLETGQYTLKSQVRTRYEPNSR</sequence>
<keyword evidence="2 6" id="KW-0997">Cell inner membrane</keyword>
<keyword evidence="3 6" id="KW-0812">Transmembrane</keyword>
<keyword evidence="4 6" id="KW-1133">Transmembrane helix</keyword>
<dbReference type="GO" id="GO:0017089">
    <property type="term" value="F:glycolipid transfer activity"/>
    <property type="evidence" value="ECO:0007669"/>
    <property type="project" value="TreeGrafter"/>
</dbReference>
<dbReference type="InterPro" id="IPR026265">
    <property type="entry name" value="LptC"/>
</dbReference>
<dbReference type="OrthoDB" id="5973594at2"/>
<dbReference type="EMBL" id="LDJL01000017">
    <property type="protein sequence ID" value="KRG67974.1"/>
    <property type="molecule type" value="Genomic_DNA"/>
</dbReference>
<dbReference type="InterPro" id="IPR010664">
    <property type="entry name" value="LipoPS_assembly_LptC-rel"/>
</dbReference>
<protein>
    <recommendedName>
        <fullName evidence="6">Lipopolysaccharide export system protein LptC</fullName>
    </recommendedName>
</protein>
<name>A0A0R0CG03_9GAMM</name>
<proteinExistence type="inferred from homology"/>
<organism evidence="7 8">
    <name type="scientific">Pseudoxanthomonas dokdonensis</name>
    <dbReference type="NCBI Taxonomy" id="344882"/>
    <lineage>
        <taxon>Bacteria</taxon>
        <taxon>Pseudomonadati</taxon>
        <taxon>Pseudomonadota</taxon>
        <taxon>Gammaproteobacteria</taxon>
        <taxon>Lysobacterales</taxon>
        <taxon>Lysobacteraceae</taxon>
        <taxon>Pseudoxanthomonas</taxon>
    </lineage>
</organism>
<evidence type="ECO:0000256" key="5">
    <source>
        <dbReference type="ARBA" id="ARBA00023136"/>
    </source>
</evidence>
<dbReference type="GO" id="GO:0005886">
    <property type="term" value="C:plasma membrane"/>
    <property type="evidence" value="ECO:0007669"/>
    <property type="project" value="UniProtKB-SubCell"/>
</dbReference>
<comment type="function">
    <text evidence="6">Involved in the assembly of lipopolysaccharide (LPS). Required for the translocation of LPS from the inner membrane to the outer membrane. Facilitates the transfer of LPS from the inner membrane to the periplasmic protein LptA. Could be a docking site for LptA.</text>
</comment>
<accession>A0A0R0CG03</accession>
<dbReference type="Gene3D" id="2.60.450.10">
    <property type="entry name" value="Lipopolysaccharide (LPS) transport protein A like domain"/>
    <property type="match status" value="1"/>
</dbReference>
<keyword evidence="5 6" id="KW-0472">Membrane</keyword>
<dbReference type="Pfam" id="PF06835">
    <property type="entry name" value="LptC"/>
    <property type="match status" value="1"/>
</dbReference>
<reference evidence="7 8" key="1">
    <citation type="submission" date="2015-05" db="EMBL/GenBank/DDBJ databases">
        <title>Genome sequencing and analysis of members of genus Stenotrophomonas.</title>
        <authorList>
            <person name="Patil P.P."/>
            <person name="Midha S."/>
            <person name="Patil P.B."/>
        </authorList>
    </citation>
    <scope>NUCLEOTIDE SEQUENCE [LARGE SCALE GENOMIC DNA]</scope>
    <source>
        <strain evidence="7 8">DSM 21858</strain>
    </source>
</reference>
<evidence type="ECO:0000256" key="1">
    <source>
        <dbReference type="ARBA" id="ARBA00022475"/>
    </source>
</evidence>
<dbReference type="InterPro" id="IPR052363">
    <property type="entry name" value="LPS_export_LptC"/>
</dbReference>
<keyword evidence="1 6" id="KW-1003">Cell membrane</keyword>
<dbReference type="PANTHER" id="PTHR37481">
    <property type="entry name" value="LIPOPOLYSACCHARIDE EXPORT SYSTEM PROTEIN LPTC"/>
    <property type="match status" value="1"/>
</dbReference>
<dbReference type="Proteomes" id="UP000052052">
    <property type="component" value="Unassembled WGS sequence"/>
</dbReference>
<dbReference type="RefSeq" id="WP_057660287.1">
    <property type="nucleotide sequence ID" value="NZ_LDJL01000017.1"/>
</dbReference>
<evidence type="ECO:0000256" key="4">
    <source>
        <dbReference type="ARBA" id="ARBA00022989"/>
    </source>
</evidence>
<comment type="subunit">
    <text evidence="6">Component of the lipopolysaccharide transport and assembly complex. Interacts with LptA and the LptBFG transporter complex.</text>
</comment>
<comment type="caution">
    <text evidence="7">The sequence shown here is derived from an EMBL/GenBank/DDBJ whole genome shotgun (WGS) entry which is preliminary data.</text>
</comment>
<evidence type="ECO:0000313" key="8">
    <source>
        <dbReference type="Proteomes" id="UP000052052"/>
    </source>
</evidence>
<evidence type="ECO:0000256" key="3">
    <source>
        <dbReference type="ARBA" id="ARBA00022692"/>
    </source>
</evidence>
<dbReference type="GO" id="GO:0015221">
    <property type="term" value="F:lipopolysaccharide transmembrane transporter activity"/>
    <property type="evidence" value="ECO:0007669"/>
    <property type="project" value="InterPro"/>
</dbReference>
<dbReference type="GO" id="GO:0030288">
    <property type="term" value="C:outer membrane-bounded periplasmic space"/>
    <property type="evidence" value="ECO:0007669"/>
    <property type="project" value="TreeGrafter"/>
</dbReference>
<dbReference type="PATRIC" id="fig|344882.3.peg.1271"/>
<evidence type="ECO:0000313" key="7">
    <source>
        <dbReference type="EMBL" id="KRG67974.1"/>
    </source>
</evidence>
<evidence type="ECO:0000256" key="6">
    <source>
        <dbReference type="HAMAP-Rule" id="MF_01915"/>
    </source>
</evidence>
<dbReference type="PANTHER" id="PTHR37481:SF1">
    <property type="entry name" value="LIPOPOLYSACCHARIDE EXPORT SYSTEM PROTEIN LPTC"/>
    <property type="match status" value="1"/>
</dbReference>
<comment type="subcellular location">
    <subcellularLocation>
        <location evidence="6">Cell inner membrane</location>
        <topology evidence="6">Single-pass membrane protein</topology>
    </subcellularLocation>
</comment>
<dbReference type="GO" id="GO:0043165">
    <property type="term" value="P:Gram-negative-bacterium-type cell outer membrane assembly"/>
    <property type="evidence" value="ECO:0007669"/>
    <property type="project" value="UniProtKB-UniRule"/>
</dbReference>
<gene>
    <name evidence="6" type="primary">lptC</name>
    <name evidence="7" type="ORF">ABB29_14425</name>
</gene>
<dbReference type="HAMAP" id="MF_01915">
    <property type="entry name" value="LPS_assembly_LptC"/>
    <property type="match status" value="1"/>
</dbReference>
<keyword evidence="8" id="KW-1185">Reference proteome</keyword>
<evidence type="ECO:0000256" key="2">
    <source>
        <dbReference type="ARBA" id="ARBA00022519"/>
    </source>
</evidence>
<comment type="similarity">
    <text evidence="6">Belongs to the LptC family.</text>
</comment>